<sequence length="479" mass="52420">MEATDAHQLGAPDDYFVPASSLQEAIARIFGLTGRSGATRGEKRALIALRDSLGLDVDVVRTNAVLGERLAHSLSIDWEVQRFTDRNKLTLSGVNALLLGAVRAYRSGRLQPPKPVVPPSLTDFQWATFQPASSKLEAVTRIADLTGAPPEHLGPGAKEHRSVLENLADRALPGVPLDRGSKTRLAKSLADHFDVVWTDTCASTGETISLEGLNTILAGAERHLGMLGMREAKIRRDPLREAGMLVGALREGWTSQAWEGRTTVEWLHANNARGANDNEWQGFYFEYRAKQILAETVGPTESSPRVRYGNTTFDYARDFVWDLKAHTTAKVLPRTGRLSAQQKWCMLNAEGAIRECVSEQGLGFVVLSGEAIMDEDGSFVAWHREFKGRDGAISAPSNSGKSRMRKSAFAPLRLDIFWIPDTLSLDEAIAAGVMRVQEQGRQAPRASGQSGNPRAPKFHLDLVGARSTLLADSRMWTSA</sequence>
<evidence type="ECO:0000313" key="1">
    <source>
        <dbReference type="EMBL" id="CAB4925238.1"/>
    </source>
</evidence>
<dbReference type="EMBL" id="CAFBMR010000092">
    <property type="protein sequence ID" value="CAB4925238.1"/>
    <property type="molecule type" value="Genomic_DNA"/>
</dbReference>
<gene>
    <name evidence="1" type="ORF">UFOPK3610_01639</name>
</gene>
<accession>A0A6J7I324</accession>
<protein>
    <submittedName>
        <fullName evidence="1">Unannotated protein</fullName>
    </submittedName>
</protein>
<name>A0A6J7I324_9ZZZZ</name>
<organism evidence="1">
    <name type="scientific">freshwater metagenome</name>
    <dbReference type="NCBI Taxonomy" id="449393"/>
    <lineage>
        <taxon>unclassified sequences</taxon>
        <taxon>metagenomes</taxon>
        <taxon>ecological metagenomes</taxon>
    </lineage>
</organism>
<reference evidence="1" key="1">
    <citation type="submission" date="2020-05" db="EMBL/GenBank/DDBJ databases">
        <authorList>
            <person name="Chiriac C."/>
            <person name="Salcher M."/>
            <person name="Ghai R."/>
            <person name="Kavagutti S V."/>
        </authorList>
    </citation>
    <scope>NUCLEOTIDE SEQUENCE</scope>
</reference>
<dbReference type="AlphaFoldDB" id="A0A6J7I324"/>
<proteinExistence type="predicted"/>